<evidence type="ECO:0000256" key="4">
    <source>
        <dbReference type="ARBA" id="ARBA00022777"/>
    </source>
</evidence>
<dbReference type="InterPro" id="IPR015433">
    <property type="entry name" value="PI3/4_kinase"/>
</dbReference>
<dbReference type="PANTHER" id="PTHR10048:SF22">
    <property type="entry name" value="PHOSPHATIDYLINOSITOL 4-KINASE BETA"/>
    <property type="match status" value="1"/>
</dbReference>
<sequence length="656" mass="75305">MQRDLAEKMIAHGPTIEGLVGKCEGLNGDFLSGNEVRTYKDQGIFSSDQGQSPFFSTLNLMKAFTDLSEQIIKDQNRETALRNGLIEVNKLLPASVYIPFFNDSMRNQTVLRICEDESRIFMTKERAPFMICIEVYRPYEEIKFGFNQFQNARRTELMDRLLFNKAQSVKQIVKTAEKLISKPIILHQDLSQKLGQVQSNIGDDRQTTNAIGIRPMAATHVEKIQKLSLARAYDTEEEKFSINVDDIDNRVNTSLKLVDLRFPSRENDFSESEFRKAKPFSRGSQNDIYSFYQNQYQAATDDEENGKIIKSRKLSNISESVQNRIQNHISNSTTTDQQIGNTNLTAKRDFLLNETSEAQYNRIKQSSPYKDLKTWNLLRIIVKSGDDLRQEQFAMQMISLMHQIFQANKVSGANTKRLWLKPYEILATKSGCGIIEFLPDTLSIDYIKKKMNKSGDNSSLLAYFEQNHGKRGSAGFEKACKNFCYSLAAYCLVCYILQIKDRHNANILVDREGHIVHIDFGFMLTRFPGNVFQFEQVPFKLTSDFMDVMGGVQGEGFKRFRKHFIHGFYALHKNADKLVLLVQMLGSAQSDLPCFSVGGVQTAVNQLRQRLCPKGSTEKMLKSECIEYADRLIMESNDNWRTHVYDRYQYCCQGIF</sequence>
<comment type="catalytic activity">
    <reaction evidence="1">
        <text>a 1,2-diacyl-sn-glycero-3-phospho-(1D-myo-inositol) + ATP = a 1,2-diacyl-sn-glycero-3-phospho-(1D-myo-inositol 4-phosphate) + ADP + H(+)</text>
        <dbReference type="Rhea" id="RHEA:19877"/>
        <dbReference type="ChEBI" id="CHEBI:15378"/>
        <dbReference type="ChEBI" id="CHEBI:30616"/>
        <dbReference type="ChEBI" id="CHEBI:57880"/>
        <dbReference type="ChEBI" id="CHEBI:58178"/>
        <dbReference type="ChEBI" id="CHEBI:456216"/>
        <dbReference type="EC" id="2.7.1.67"/>
    </reaction>
</comment>
<dbReference type="Gene3D" id="3.30.1010.10">
    <property type="entry name" value="Phosphatidylinositol 3-kinase Catalytic Subunit, Chain A, domain 4"/>
    <property type="match status" value="1"/>
</dbReference>
<dbReference type="SUPFAM" id="SSF56112">
    <property type="entry name" value="Protein kinase-like (PK-like)"/>
    <property type="match status" value="1"/>
</dbReference>
<dbReference type="InterPro" id="IPR000403">
    <property type="entry name" value="PI3/4_kinase_cat_dom"/>
</dbReference>
<dbReference type="AlphaFoldDB" id="A0A8J8P007"/>
<dbReference type="InterPro" id="IPR057754">
    <property type="entry name" value="PI4-kinase_beta/PIK1_cat"/>
</dbReference>
<dbReference type="Pfam" id="PF00454">
    <property type="entry name" value="PI3_PI4_kinase"/>
    <property type="match status" value="1"/>
</dbReference>
<dbReference type="OrthoDB" id="10264149at2759"/>
<evidence type="ECO:0000256" key="3">
    <source>
        <dbReference type="ARBA" id="ARBA00022679"/>
    </source>
</evidence>
<dbReference type="GO" id="GO:0005737">
    <property type="term" value="C:cytoplasm"/>
    <property type="evidence" value="ECO:0007669"/>
    <property type="project" value="TreeGrafter"/>
</dbReference>
<proteinExistence type="predicted"/>
<dbReference type="SMART" id="SM00146">
    <property type="entry name" value="PI3Kc"/>
    <property type="match status" value="1"/>
</dbReference>
<dbReference type="FunFam" id="1.10.1070.11:FF:000016">
    <property type="entry name" value="PIK1p Phosphatidylinositol 4-kinase"/>
    <property type="match status" value="1"/>
</dbReference>
<organism evidence="6 7">
    <name type="scientific">Halteria grandinella</name>
    <dbReference type="NCBI Taxonomy" id="5974"/>
    <lineage>
        <taxon>Eukaryota</taxon>
        <taxon>Sar</taxon>
        <taxon>Alveolata</taxon>
        <taxon>Ciliophora</taxon>
        <taxon>Intramacronucleata</taxon>
        <taxon>Spirotrichea</taxon>
        <taxon>Stichotrichia</taxon>
        <taxon>Sporadotrichida</taxon>
        <taxon>Halteriidae</taxon>
        <taxon>Halteria</taxon>
    </lineage>
</organism>
<dbReference type="EC" id="2.7.1.67" evidence="2"/>
<feature type="domain" description="PI3K/PI4K catalytic" evidence="5">
    <location>
        <begin position="354"/>
        <end position="641"/>
    </location>
</feature>
<dbReference type="InterPro" id="IPR036940">
    <property type="entry name" value="PI3/4_kinase_cat_sf"/>
</dbReference>
<keyword evidence="3" id="KW-0808">Transferase</keyword>
<dbReference type="GO" id="GO:0046854">
    <property type="term" value="P:phosphatidylinositol phosphate biosynthetic process"/>
    <property type="evidence" value="ECO:0007669"/>
    <property type="project" value="InterPro"/>
</dbReference>
<protein>
    <recommendedName>
        <fullName evidence="2">1-phosphatidylinositol 4-kinase</fullName>
        <ecNumber evidence="2">2.7.1.67</ecNumber>
    </recommendedName>
</protein>
<keyword evidence="4" id="KW-0418">Kinase</keyword>
<gene>
    <name evidence="6" type="ORF">FGO68_gene9624</name>
</gene>
<accession>A0A8J8P007</accession>
<evidence type="ECO:0000313" key="7">
    <source>
        <dbReference type="Proteomes" id="UP000785679"/>
    </source>
</evidence>
<dbReference type="PANTHER" id="PTHR10048">
    <property type="entry name" value="PHOSPHATIDYLINOSITOL KINASE"/>
    <property type="match status" value="1"/>
</dbReference>
<comment type="caution">
    <text evidence="6">The sequence shown here is derived from an EMBL/GenBank/DDBJ whole genome shotgun (WGS) entry which is preliminary data.</text>
</comment>
<evidence type="ECO:0000256" key="1">
    <source>
        <dbReference type="ARBA" id="ARBA00001686"/>
    </source>
</evidence>
<dbReference type="PROSITE" id="PS00915">
    <property type="entry name" value="PI3_4_KINASE_1"/>
    <property type="match status" value="1"/>
</dbReference>
<dbReference type="GO" id="GO:0048015">
    <property type="term" value="P:phosphatidylinositol-mediated signaling"/>
    <property type="evidence" value="ECO:0007669"/>
    <property type="project" value="TreeGrafter"/>
</dbReference>
<evidence type="ECO:0000259" key="5">
    <source>
        <dbReference type="PROSITE" id="PS50290"/>
    </source>
</evidence>
<dbReference type="Proteomes" id="UP000785679">
    <property type="component" value="Unassembled WGS sequence"/>
</dbReference>
<dbReference type="PROSITE" id="PS00916">
    <property type="entry name" value="PI3_4_KINASE_2"/>
    <property type="match status" value="1"/>
</dbReference>
<dbReference type="GO" id="GO:0004430">
    <property type="term" value="F:1-phosphatidylinositol 4-kinase activity"/>
    <property type="evidence" value="ECO:0007669"/>
    <property type="project" value="UniProtKB-EC"/>
</dbReference>
<dbReference type="PROSITE" id="PS50290">
    <property type="entry name" value="PI3_4_KINASE_3"/>
    <property type="match status" value="1"/>
</dbReference>
<reference evidence="6" key="1">
    <citation type="submission" date="2019-06" db="EMBL/GenBank/DDBJ databases">
        <authorList>
            <person name="Zheng W."/>
        </authorList>
    </citation>
    <scope>NUCLEOTIDE SEQUENCE</scope>
    <source>
        <strain evidence="6">QDHG01</strain>
    </source>
</reference>
<name>A0A8J8P007_HALGN</name>
<dbReference type="GO" id="GO:0016020">
    <property type="term" value="C:membrane"/>
    <property type="evidence" value="ECO:0007669"/>
    <property type="project" value="TreeGrafter"/>
</dbReference>
<dbReference type="InterPro" id="IPR011009">
    <property type="entry name" value="Kinase-like_dom_sf"/>
</dbReference>
<keyword evidence="7" id="KW-1185">Reference proteome</keyword>
<dbReference type="Gene3D" id="1.10.1070.11">
    <property type="entry name" value="Phosphatidylinositol 3-/4-kinase, catalytic domain"/>
    <property type="match status" value="1"/>
</dbReference>
<dbReference type="CDD" id="cd05168">
    <property type="entry name" value="PI4Kc_III_beta"/>
    <property type="match status" value="1"/>
</dbReference>
<dbReference type="EMBL" id="RRYP01002632">
    <property type="protein sequence ID" value="TNV84567.1"/>
    <property type="molecule type" value="Genomic_DNA"/>
</dbReference>
<evidence type="ECO:0000313" key="6">
    <source>
        <dbReference type="EMBL" id="TNV84567.1"/>
    </source>
</evidence>
<evidence type="ECO:0000256" key="2">
    <source>
        <dbReference type="ARBA" id="ARBA00012169"/>
    </source>
</evidence>
<dbReference type="InterPro" id="IPR018936">
    <property type="entry name" value="PI3/4_kinase_CS"/>
</dbReference>